<accession>A0A1J4JVX2</accession>
<organism evidence="4 5">
    <name type="scientific">Tritrichomonas foetus</name>
    <dbReference type="NCBI Taxonomy" id="1144522"/>
    <lineage>
        <taxon>Eukaryota</taxon>
        <taxon>Metamonada</taxon>
        <taxon>Parabasalia</taxon>
        <taxon>Tritrichomonadida</taxon>
        <taxon>Tritrichomonadidae</taxon>
        <taxon>Tritrichomonas</taxon>
    </lineage>
</organism>
<keyword evidence="5" id="KW-1185">Reference proteome</keyword>
<dbReference type="SMART" id="SM00326">
    <property type="entry name" value="SH3"/>
    <property type="match status" value="1"/>
</dbReference>
<comment type="caution">
    <text evidence="4">The sequence shown here is derived from an EMBL/GenBank/DDBJ whole genome shotgun (WGS) entry which is preliminary data.</text>
</comment>
<protein>
    <recommendedName>
        <fullName evidence="3">SH3 domain-containing protein</fullName>
    </recommendedName>
</protein>
<proteinExistence type="predicted"/>
<evidence type="ECO:0000313" key="5">
    <source>
        <dbReference type="Proteomes" id="UP000179807"/>
    </source>
</evidence>
<dbReference type="InterPro" id="IPR001452">
    <property type="entry name" value="SH3_domain"/>
</dbReference>
<keyword evidence="1 2" id="KW-0728">SH3 domain</keyword>
<dbReference type="InterPro" id="IPR036028">
    <property type="entry name" value="SH3-like_dom_sf"/>
</dbReference>
<dbReference type="PROSITE" id="PS50002">
    <property type="entry name" value="SH3"/>
    <property type="match status" value="1"/>
</dbReference>
<evidence type="ECO:0000313" key="4">
    <source>
        <dbReference type="EMBL" id="OHT03281.1"/>
    </source>
</evidence>
<dbReference type="VEuPathDB" id="TrichDB:TRFO_29373"/>
<evidence type="ECO:0000256" key="1">
    <source>
        <dbReference type="ARBA" id="ARBA00022443"/>
    </source>
</evidence>
<name>A0A1J4JVX2_9EUKA</name>
<dbReference type="EMBL" id="MLAK01000833">
    <property type="protein sequence ID" value="OHT03281.1"/>
    <property type="molecule type" value="Genomic_DNA"/>
</dbReference>
<feature type="domain" description="SH3" evidence="3">
    <location>
        <begin position="299"/>
        <end position="358"/>
    </location>
</feature>
<reference evidence="4" key="1">
    <citation type="submission" date="2016-10" db="EMBL/GenBank/DDBJ databases">
        <authorList>
            <person name="Benchimol M."/>
            <person name="Almeida L.G."/>
            <person name="Vasconcelos A.T."/>
            <person name="Perreira-Neves A."/>
            <person name="Rosa I.A."/>
            <person name="Tasca T."/>
            <person name="Bogo M.R."/>
            <person name="de Souza W."/>
        </authorList>
    </citation>
    <scope>NUCLEOTIDE SEQUENCE [LARGE SCALE GENOMIC DNA]</scope>
    <source>
        <strain evidence="4">K</strain>
    </source>
</reference>
<dbReference type="Proteomes" id="UP000179807">
    <property type="component" value="Unassembled WGS sequence"/>
</dbReference>
<dbReference type="GeneID" id="94841452"/>
<evidence type="ECO:0000259" key="3">
    <source>
        <dbReference type="PROSITE" id="PS50002"/>
    </source>
</evidence>
<dbReference type="RefSeq" id="XP_068356417.1">
    <property type="nucleotide sequence ID" value="XM_068506748.1"/>
</dbReference>
<sequence>MSINLIDLAFSVFILTNRKLTLTFDLDVNIYFMSNVKERMKRAEDAINEIQTYVTSIVYMYENLKQFFQADLNYFEDANKNILSLISSLTLLNDQNKGNTVFNDSTVEPVAFLINSLNPSFMIINKEINAILPKLKEQLSTSTKAAQQFTQKTTSIIYDIRKSVKTCFEKTNKDKQKQTLGAKGALELGSHLHHYYSDMYSDLISEQEKLRQLIIDADMFIGKQMKAEEEIISLGSSVIADTFPFKDIEKTIVPRIEKEKVADYHQKIKAAFFALFTATGPPKSNEKEIVPHVWSDLQGDKFKARVWENFTPRFEGEIEVSRKEIVTVERVTMQQHWEVKRSNGITGMVPAAFLEPLR</sequence>
<dbReference type="AlphaFoldDB" id="A0A1J4JVX2"/>
<dbReference type="SUPFAM" id="SSF50044">
    <property type="entry name" value="SH3-domain"/>
    <property type="match status" value="1"/>
</dbReference>
<dbReference type="Gene3D" id="2.30.30.40">
    <property type="entry name" value="SH3 Domains"/>
    <property type="match status" value="1"/>
</dbReference>
<evidence type="ECO:0000256" key="2">
    <source>
        <dbReference type="PROSITE-ProRule" id="PRU00192"/>
    </source>
</evidence>
<gene>
    <name evidence="4" type="ORF">TRFO_29373</name>
</gene>